<evidence type="ECO:0000256" key="11">
    <source>
        <dbReference type="ARBA" id="ARBA00022801"/>
    </source>
</evidence>
<dbReference type="GO" id="GO:0006260">
    <property type="term" value="P:DNA replication"/>
    <property type="evidence" value="ECO:0007669"/>
    <property type="project" value="UniProtKB-KW"/>
</dbReference>
<dbReference type="GO" id="GO:0046872">
    <property type="term" value="F:metal ion binding"/>
    <property type="evidence" value="ECO:0007669"/>
    <property type="project" value="UniProtKB-KW"/>
</dbReference>
<dbReference type="OrthoDB" id="6513042at2759"/>
<feature type="compositionally biased region" description="Acidic residues" evidence="21">
    <location>
        <begin position="360"/>
        <end position="369"/>
    </location>
</feature>
<dbReference type="GO" id="GO:0003678">
    <property type="term" value="F:DNA helicase activity"/>
    <property type="evidence" value="ECO:0007669"/>
    <property type="project" value="UniProtKB-EC"/>
</dbReference>
<reference evidence="24 25" key="1">
    <citation type="submission" date="2019-04" db="EMBL/GenBank/DDBJ databases">
        <title>Comparative genomics and transcriptomics to analyze fruiting body development in filamentous ascomycetes.</title>
        <authorList>
            <consortium name="DOE Joint Genome Institute"/>
            <person name="Lutkenhaus R."/>
            <person name="Traeger S."/>
            <person name="Breuer J."/>
            <person name="Kuo A."/>
            <person name="Lipzen A."/>
            <person name="Pangilinan J."/>
            <person name="Dilworth D."/>
            <person name="Sandor L."/>
            <person name="Poggeler S."/>
            <person name="Barry K."/>
            <person name="Grigoriev I.V."/>
            <person name="Nowrousian M."/>
        </authorList>
    </citation>
    <scope>NUCLEOTIDE SEQUENCE [LARGE SCALE GENOMIC DNA]</scope>
    <source>
        <strain evidence="24 25">CBS 389.68</strain>
    </source>
</reference>
<keyword evidence="7" id="KW-0540">Nuclease</keyword>
<evidence type="ECO:0000259" key="23">
    <source>
        <dbReference type="Pfam" id="PF08696"/>
    </source>
</evidence>
<evidence type="ECO:0000256" key="16">
    <source>
        <dbReference type="ARBA" id="ARBA00023125"/>
    </source>
</evidence>
<evidence type="ECO:0000256" key="18">
    <source>
        <dbReference type="ARBA" id="ARBA00023242"/>
    </source>
</evidence>
<dbReference type="InterPro" id="IPR022765">
    <property type="entry name" value="Dna2/Cas4_DUF83"/>
</dbReference>
<feature type="compositionally biased region" description="Polar residues" evidence="21">
    <location>
        <begin position="1"/>
        <end position="10"/>
    </location>
</feature>
<feature type="region of interest" description="Disordered" evidence="21">
    <location>
        <begin position="1"/>
        <end position="128"/>
    </location>
</feature>
<keyword evidence="5" id="KW-0004">4Fe-4S</keyword>
<evidence type="ECO:0000256" key="2">
    <source>
        <dbReference type="ARBA" id="ARBA00004123"/>
    </source>
</evidence>
<dbReference type="GO" id="GO:0006281">
    <property type="term" value="P:DNA repair"/>
    <property type="evidence" value="ECO:0007669"/>
    <property type="project" value="UniProtKB-KW"/>
</dbReference>
<keyword evidence="18" id="KW-0539">Nucleus</keyword>
<evidence type="ECO:0000256" key="20">
    <source>
        <dbReference type="ARBA" id="ARBA00047995"/>
    </source>
</evidence>
<keyword evidence="13" id="KW-0067">ATP-binding</keyword>
<keyword evidence="11" id="KW-0378">Hydrolase</keyword>
<comment type="similarity">
    <text evidence="3">Belongs to the DNA2/NAM7 helicase family.</text>
</comment>
<evidence type="ECO:0000256" key="8">
    <source>
        <dbReference type="ARBA" id="ARBA00022723"/>
    </source>
</evidence>
<gene>
    <name evidence="24" type="ORF">EX30DRAFT_74374</name>
</gene>
<keyword evidence="6" id="KW-0235">DNA replication</keyword>
<dbReference type="Proteomes" id="UP000298138">
    <property type="component" value="Unassembled WGS sequence"/>
</dbReference>
<keyword evidence="17" id="KW-0234">DNA repair</keyword>
<accession>A0A4S2MTA5</accession>
<feature type="region of interest" description="Disordered" evidence="21">
    <location>
        <begin position="231"/>
        <end position="295"/>
    </location>
</feature>
<keyword evidence="12" id="KW-0347">Helicase</keyword>
<evidence type="ECO:0000256" key="9">
    <source>
        <dbReference type="ARBA" id="ARBA00022741"/>
    </source>
</evidence>
<dbReference type="GO" id="GO:0005524">
    <property type="term" value="F:ATP binding"/>
    <property type="evidence" value="ECO:0007669"/>
    <property type="project" value="UniProtKB-KW"/>
</dbReference>
<keyword evidence="14" id="KW-0408">Iron</keyword>
<dbReference type="EC" id="3.6.4.12" evidence="4"/>
<evidence type="ECO:0000256" key="4">
    <source>
        <dbReference type="ARBA" id="ARBA00012551"/>
    </source>
</evidence>
<dbReference type="InterPro" id="IPR014808">
    <property type="entry name" value="DNA_replication_fac_Dna2_N"/>
</dbReference>
<dbReference type="PANTHER" id="PTHR36531:SF6">
    <property type="entry name" value="DNA REPLICATION ATP-DEPENDENT HELICASE_NUCLEASE DNA2"/>
    <property type="match status" value="1"/>
</dbReference>
<keyword evidence="25" id="KW-1185">Reference proteome</keyword>
<feature type="region of interest" description="Disordered" evidence="21">
    <location>
        <begin position="180"/>
        <end position="207"/>
    </location>
</feature>
<dbReference type="AlphaFoldDB" id="A0A4S2MTA5"/>
<evidence type="ECO:0000256" key="19">
    <source>
        <dbReference type="ARBA" id="ARBA00023268"/>
    </source>
</evidence>
<keyword evidence="8" id="KW-0479">Metal-binding</keyword>
<feature type="compositionally biased region" description="Polar residues" evidence="21">
    <location>
        <begin position="42"/>
        <end position="71"/>
    </location>
</feature>
<dbReference type="GO" id="GO:0004518">
    <property type="term" value="F:nuclease activity"/>
    <property type="evidence" value="ECO:0007669"/>
    <property type="project" value="UniProtKB-KW"/>
</dbReference>
<dbReference type="STRING" id="341454.A0A4S2MTA5"/>
<dbReference type="InParanoid" id="A0A4S2MTA5"/>
<dbReference type="PANTHER" id="PTHR36531">
    <property type="entry name" value="CRISPR-ASSOCIATED EXONUCLEASE CAS4"/>
    <property type="match status" value="1"/>
</dbReference>
<evidence type="ECO:0000256" key="5">
    <source>
        <dbReference type="ARBA" id="ARBA00022485"/>
    </source>
</evidence>
<dbReference type="InterPro" id="IPR051827">
    <property type="entry name" value="Cas4_exonuclease"/>
</dbReference>
<dbReference type="EMBL" id="ML220129">
    <property type="protein sequence ID" value="TGZ79729.1"/>
    <property type="molecule type" value="Genomic_DNA"/>
</dbReference>
<feature type="region of interest" description="Disordered" evidence="21">
    <location>
        <begin position="307"/>
        <end position="369"/>
    </location>
</feature>
<proteinExistence type="inferred from homology"/>
<organism evidence="24 25">
    <name type="scientific">Ascodesmis nigricans</name>
    <dbReference type="NCBI Taxonomy" id="341454"/>
    <lineage>
        <taxon>Eukaryota</taxon>
        <taxon>Fungi</taxon>
        <taxon>Dikarya</taxon>
        <taxon>Ascomycota</taxon>
        <taxon>Pezizomycotina</taxon>
        <taxon>Pezizomycetes</taxon>
        <taxon>Pezizales</taxon>
        <taxon>Ascodesmidaceae</taxon>
        <taxon>Ascodesmis</taxon>
    </lineage>
</organism>
<dbReference type="Pfam" id="PF01930">
    <property type="entry name" value="Cas_Cas4"/>
    <property type="match status" value="1"/>
</dbReference>
<feature type="domain" description="DNA replication factor Dna2 N-terminal" evidence="23">
    <location>
        <begin position="489"/>
        <end position="692"/>
    </location>
</feature>
<evidence type="ECO:0000256" key="10">
    <source>
        <dbReference type="ARBA" id="ARBA00022763"/>
    </source>
</evidence>
<feature type="compositionally biased region" description="Acidic residues" evidence="21">
    <location>
        <begin position="411"/>
        <end position="425"/>
    </location>
</feature>
<feature type="region of interest" description="Disordered" evidence="21">
    <location>
        <begin position="387"/>
        <end position="428"/>
    </location>
</feature>
<evidence type="ECO:0000256" key="6">
    <source>
        <dbReference type="ARBA" id="ARBA00022705"/>
    </source>
</evidence>
<dbReference type="GO" id="GO:0016887">
    <property type="term" value="F:ATP hydrolysis activity"/>
    <property type="evidence" value="ECO:0007669"/>
    <property type="project" value="RHEA"/>
</dbReference>
<dbReference type="InterPro" id="IPR011604">
    <property type="entry name" value="PDDEXK-like_dom_sf"/>
</dbReference>
<evidence type="ECO:0000256" key="15">
    <source>
        <dbReference type="ARBA" id="ARBA00023014"/>
    </source>
</evidence>
<keyword evidence="9" id="KW-0547">Nucleotide-binding</keyword>
<evidence type="ECO:0000313" key="24">
    <source>
        <dbReference type="EMBL" id="TGZ79729.1"/>
    </source>
</evidence>
<keyword evidence="10" id="KW-0227">DNA damage</keyword>
<dbReference type="GO" id="GO:0003677">
    <property type="term" value="F:DNA binding"/>
    <property type="evidence" value="ECO:0007669"/>
    <property type="project" value="UniProtKB-KW"/>
</dbReference>
<protein>
    <recommendedName>
        <fullName evidence="4">DNA helicase</fullName>
        <ecNumber evidence="4">3.6.4.12</ecNumber>
    </recommendedName>
</protein>
<evidence type="ECO:0000256" key="3">
    <source>
        <dbReference type="ARBA" id="ARBA00007913"/>
    </source>
</evidence>
<evidence type="ECO:0000313" key="25">
    <source>
        <dbReference type="Proteomes" id="UP000298138"/>
    </source>
</evidence>
<dbReference type="CDD" id="cd22318">
    <property type="entry name" value="DNA2_N-like"/>
    <property type="match status" value="1"/>
</dbReference>
<dbReference type="Pfam" id="PF08696">
    <property type="entry name" value="Dna2"/>
    <property type="match status" value="1"/>
</dbReference>
<dbReference type="GO" id="GO:0051539">
    <property type="term" value="F:4 iron, 4 sulfur cluster binding"/>
    <property type="evidence" value="ECO:0007669"/>
    <property type="project" value="UniProtKB-KW"/>
</dbReference>
<keyword evidence="16" id="KW-0238">DNA-binding</keyword>
<evidence type="ECO:0000256" key="7">
    <source>
        <dbReference type="ARBA" id="ARBA00022722"/>
    </source>
</evidence>
<comment type="cofactor">
    <cofactor evidence="1">
        <name>[4Fe-4S] cluster</name>
        <dbReference type="ChEBI" id="CHEBI:49883"/>
    </cofactor>
</comment>
<evidence type="ECO:0000256" key="14">
    <source>
        <dbReference type="ARBA" id="ARBA00023004"/>
    </source>
</evidence>
<dbReference type="GO" id="GO:0005634">
    <property type="term" value="C:nucleus"/>
    <property type="evidence" value="ECO:0007669"/>
    <property type="project" value="UniProtKB-SubCell"/>
</dbReference>
<evidence type="ECO:0000256" key="1">
    <source>
        <dbReference type="ARBA" id="ARBA00001966"/>
    </source>
</evidence>
<sequence>MHRKPTTSFFDQDHSKIKRQFSRTKTHPHNENSLVPPPPAPNRSTSAITPSASTKKQLNNFRFSKLTTPQKTPHKPKVDTPPEDDPVVDNNGPEPAPPTPARSSDTGNALPGSPAPEPVKDVPRTPAPRISLAQLVGYDDSQLLPAATQINMSPEDRILWKSGTPRPDLERALVLKRAVEDSPSQFNTPAGKKLKDGSALRTPVEDPASQLWKRYSGNESKLRTNNPTARLFQGANRSPSTFRRTHSSPGALGGLSRLKRRRTVAMEGLREEEDVVGELPQGKAHTVPRAAGRKERVSLLLNEVKRNMNSPLPGFPLSSSPLRGDSEPALPSSPVRPRPAPNRPTSAGNSVVIEQPAPDSDGDDYGDFEVDMDDLAEIDQIASTALQTAEAPPPAPSKSHPQPSTTIQNSFDDDDDDDDYGDDDIFGGGEIESLMASFDAPQTSKDKANEGRRRLQRFEVVEVSKGDYQKAGRSCAQTIIHVRDEISPTAMKVLLRDTWQQAALPAVGQTVHVIGSFDKTGACIVDNAHNYIIIEPDYLMSATIVADTIRCMRMAALQERVKATGDISKAMVYGNILHALFQAGLEANDFSSEHLNRHIGRILLMNLVSLYQLRNEIPDLTTASEYVASKIPTLQEWAKRYVMAVPNSKSTVTDYRGKSQPLVAINKLLDIEEHVWSPLYGLKGNIDATVQAVVVEGASKKTLTVPLELKTGRNSSVVPHRAQTILYTLLMSDRYDINVENGLLYYLEQNEMIRVPAIRNELRELILKRNEVASYTINRETLPDMLQDERTCSRCFAKNSCFLYHKGARQSRVVPRMLSLNSHNI</sequence>
<name>A0A4S2MTA5_9PEZI</name>
<dbReference type="FunFam" id="3.90.320.10:FF:000001">
    <property type="entry name" value="DNA replication helicase Dna2"/>
    <property type="match status" value="1"/>
</dbReference>
<evidence type="ECO:0000256" key="12">
    <source>
        <dbReference type="ARBA" id="ARBA00022806"/>
    </source>
</evidence>
<feature type="compositionally biased region" description="Basic residues" evidence="21">
    <location>
        <begin position="16"/>
        <end position="27"/>
    </location>
</feature>
<evidence type="ECO:0000259" key="22">
    <source>
        <dbReference type="Pfam" id="PF01930"/>
    </source>
</evidence>
<feature type="domain" description="DUF83" evidence="22">
    <location>
        <begin position="700"/>
        <end position="802"/>
    </location>
</feature>
<evidence type="ECO:0000256" key="21">
    <source>
        <dbReference type="SAM" id="MobiDB-lite"/>
    </source>
</evidence>
<feature type="compositionally biased region" description="Low complexity" evidence="21">
    <location>
        <begin position="310"/>
        <end position="322"/>
    </location>
</feature>
<evidence type="ECO:0000256" key="17">
    <source>
        <dbReference type="ARBA" id="ARBA00023204"/>
    </source>
</evidence>
<keyword evidence="19" id="KW-0511">Multifunctional enzyme</keyword>
<keyword evidence="15" id="KW-0411">Iron-sulfur</keyword>
<dbReference type="Gene3D" id="3.90.320.10">
    <property type="match status" value="1"/>
</dbReference>
<evidence type="ECO:0000256" key="13">
    <source>
        <dbReference type="ARBA" id="ARBA00022840"/>
    </source>
</evidence>
<comment type="catalytic activity">
    <reaction evidence="20">
        <text>ATP + H2O = ADP + phosphate + H(+)</text>
        <dbReference type="Rhea" id="RHEA:13065"/>
        <dbReference type="ChEBI" id="CHEBI:15377"/>
        <dbReference type="ChEBI" id="CHEBI:15378"/>
        <dbReference type="ChEBI" id="CHEBI:30616"/>
        <dbReference type="ChEBI" id="CHEBI:43474"/>
        <dbReference type="ChEBI" id="CHEBI:456216"/>
        <dbReference type="EC" id="3.6.4.12"/>
    </reaction>
</comment>
<comment type="subcellular location">
    <subcellularLocation>
        <location evidence="2">Nucleus</location>
    </subcellularLocation>
</comment>